<evidence type="ECO:0000313" key="2">
    <source>
        <dbReference type="EMBL" id="OTA34367.1"/>
    </source>
</evidence>
<proteinExistence type="predicted"/>
<accession>A0A1Z5TEA5</accession>
<reference evidence="2 3" key="1">
    <citation type="submission" date="2017-01" db="EMBL/GenBank/DDBJ databases">
        <title>The recent genome duplication of the halophilic yeast Hortaea werneckii: insights from long-read sequencing.</title>
        <authorList>
            <person name="Sinha S."/>
            <person name="Flibotte S."/>
            <person name="Neira M."/>
            <person name="Lenassi M."/>
            <person name="Gostincar C."/>
            <person name="Stajich J.E."/>
            <person name="Nislow C.E."/>
        </authorList>
    </citation>
    <scope>NUCLEOTIDE SEQUENCE [LARGE SCALE GENOMIC DNA]</scope>
    <source>
        <strain evidence="2 3">EXF-2000</strain>
    </source>
</reference>
<evidence type="ECO:0000256" key="1">
    <source>
        <dbReference type="SAM" id="MobiDB-lite"/>
    </source>
</evidence>
<dbReference type="Proteomes" id="UP000194280">
    <property type="component" value="Unassembled WGS sequence"/>
</dbReference>
<dbReference type="AlphaFoldDB" id="A0A1Z5TEA5"/>
<gene>
    <name evidence="2" type="ORF">BTJ68_07127</name>
</gene>
<protein>
    <submittedName>
        <fullName evidence="2">Uncharacterized protein</fullName>
    </submittedName>
</protein>
<name>A0A1Z5TEA5_HORWE</name>
<dbReference type="EMBL" id="MUNK01000060">
    <property type="protein sequence ID" value="OTA34367.1"/>
    <property type="molecule type" value="Genomic_DNA"/>
</dbReference>
<dbReference type="InParanoid" id="A0A1Z5TEA5"/>
<evidence type="ECO:0000313" key="3">
    <source>
        <dbReference type="Proteomes" id="UP000194280"/>
    </source>
</evidence>
<organism evidence="2 3">
    <name type="scientific">Hortaea werneckii EXF-2000</name>
    <dbReference type="NCBI Taxonomy" id="1157616"/>
    <lineage>
        <taxon>Eukaryota</taxon>
        <taxon>Fungi</taxon>
        <taxon>Dikarya</taxon>
        <taxon>Ascomycota</taxon>
        <taxon>Pezizomycotina</taxon>
        <taxon>Dothideomycetes</taxon>
        <taxon>Dothideomycetidae</taxon>
        <taxon>Mycosphaerellales</taxon>
        <taxon>Teratosphaeriaceae</taxon>
        <taxon>Hortaea</taxon>
    </lineage>
</organism>
<feature type="compositionally biased region" description="Basic and acidic residues" evidence="1">
    <location>
        <begin position="1"/>
        <end position="24"/>
    </location>
</feature>
<dbReference type="OrthoDB" id="3892460at2759"/>
<keyword evidence="3" id="KW-1185">Reference proteome</keyword>
<dbReference type="VEuPathDB" id="FungiDB:BTJ68_07127"/>
<feature type="region of interest" description="Disordered" evidence="1">
    <location>
        <begin position="1"/>
        <end position="79"/>
    </location>
</feature>
<comment type="caution">
    <text evidence="2">The sequence shown here is derived from an EMBL/GenBank/DDBJ whole genome shotgun (WGS) entry which is preliminary data.</text>
</comment>
<sequence>MEGRKRSRSSSDPKENKRARRDDSGPQASFDLPLRISQKTPANNGHSNTSTAANKGAEEMGSGSDARPGPSDMETPKMP</sequence>
<feature type="compositionally biased region" description="Polar residues" evidence="1">
    <location>
        <begin position="37"/>
        <end position="53"/>
    </location>
</feature>